<evidence type="ECO:0000313" key="1">
    <source>
        <dbReference type="EMBL" id="KKQ37285.1"/>
    </source>
</evidence>
<evidence type="ECO:0008006" key="3">
    <source>
        <dbReference type="Google" id="ProtNLM"/>
    </source>
</evidence>
<gene>
    <name evidence="1" type="ORF">US54_C0039G0011</name>
</gene>
<accession>A0A0G0HFH4</accession>
<protein>
    <recommendedName>
        <fullName evidence="3">GIY-YIG domain-containing protein</fullName>
    </recommendedName>
</protein>
<organism evidence="1 2">
    <name type="scientific">Candidatus Roizmanbacteria bacterium GW2011_GWA2_37_7</name>
    <dbReference type="NCBI Taxonomy" id="1618481"/>
    <lineage>
        <taxon>Bacteria</taxon>
        <taxon>Candidatus Roizmaniibacteriota</taxon>
    </lineage>
</organism>
<evidence type="ECO:0000313" key="2">
    <source>
        <dbReference type="Proteomes" id="UP000034471"/>
    </source>
</evidence>
<sequence>HYTRYMFKLPLNWSKLQLLTKENIDILPAEGGVYRLSYQSADENIYVFYVGEASSLRTTLNDIVNKNLNNECVKTFTTNLKCYFKYALLSDASQRNDCVRTLYSHFAPKCNIKLPEGNIIEININ</sequence>
<name>A0A0G0HFH4_9BACT</name>
<reference evidence="1 2" key="1">
    <citation type="journal article" date="2015" name="Nature">
        <title>rRNA introns, odd ribosomes, and small enigmatic genomes across a large radiation of phyla.</title>
        <authorList>
            <person name="Brown C.T."/>
            <person name="Hug L.A."/>
            <person name="Thomas B.C."/>
            <person name="Sharon I."/>
            <person name="Castelle C.J."/>
            <person name="Singh A."/>
            <person name="Wilkins M.J."/>
            <person name="Williams K.H."/>
            <person name="Banfield J.F."/>
        </authorList>
    </citation>
    <scope>NUCLEOTIDE SEQUENCE [LARGE SCALE GENOMIC DNA]</scope>
</reference>
<dbReference type="AlphaFoldDB" id="A0A0G0HFH4"/>
<feature type="non-terminal residue" evidence="1">
    <location>
        <position position="1"/>
    </location>
</feature>
<comment type="caution">
    <text evidence="1">The sequence shown here is derived from an EMBL/GenBank/DDBJ whole genome shotgun (WGS) entry which is preliminary data.</text>
</comment>
<dbReference type="EMBL" id="LBTJ01000039">
    <property type="protein sequence ID" value="KKQ37285.1"/>
    <property type="molecule type" value="Genomic_DNA"/>
</dbReference>
<dbReference type="Proteomes" id="UP000034471">
    <property type="component" value="Unassembled WGS sequence"/>
</dbReference>
<proteinExistence type="predicted"/>